<accession>A0A2T4JJN6</accession>
<proteinExistence type="predicted"/>
<dbReference type="RefSeq" id="WP_107324477.1">
    <property type="nucleotide sequence ID" value="NZ_NHSP01000013.1"/>
</dbReference>
<keyword evidence="1" id="KW-0472">Membrane</keyword>
<evidence type="ECO:0000313" key="2">
    <source>
        <dbReference type="EMBL" id="PTE18119.1"/>
    </source>
</evidence>
<keyword evidence="1" id="KW-0812">Transmembrane</keyword>
<protein>
    <submittedName>
        <fullName evidence="2">Component of SufBCD complex</fullName>
    </submittedName>
</protein>
<feature type="transmembrane region" description="Helical" evidence="1">
    <location>
        <begin position="102"/>
        <end position="122"/>
    </location>
</feature>
<dbReference type="Proteomes" id="UP000241899">
    <property type="component" value="Unassembled WGS sequence"/>
</dbReference>
<feature type="transmembrane region" description="Helical" evidence="1">
    <location>
        <begin position="20"/>
        <end position="41"/>
    </location>
</feature>
<dbReference type="AlphaFoldDB" id="A0A2T4JJN6"/>
<feature type="transmembrane region" description="Helical" evidence="1">
    <location>
        <begin position="150"/>
        <end position="169"/>
    </location>
</feature>
<feature type="transmembrane region" description="Helical" evidence="1">
    <location>
        <begin position="69"/>
        <end position="96"/>
    </location>
</feature>
<gene>
    <name evidence="2" type="ORF">C5F46_06140</name>
</gene>
<evidence type="ECO:0000313" key="3">
    <source>
        <dbReference type="Proteomes" id="UP000241899"/>
    </source>
</evidence>
<keyword evidence="3" id="KW-1185">Reference proteome</keyword>
<comment type="caution">
    <text evidence="2">The sequence shown here is derived from an EMBL/GenBank/DDBJ whole genome shotgun (WGS) entry which is preliminary data.</text>
</comment>
<organism evidence="2 3">
    <name type="scientific">Phaeovulum veldkampii DSM 11550</name>
    <dbReference type="NCBI Taxonomy" id="1185920"/>
    <lineage>
        <taxon>Bacteria</taxon>
        <taxon>Pseudomonadati</taxon>
        <taxon>Pseudomonadota</taxon>
        <taxon>Alphaproteobacteria</taxon>
        <taxon>Rhodobacterales</taxon>
        <taxon>Paracoccaceae</taxon>
        <taxon>Phaeovulum</taxon>
    </lineage>
</organism>
<dbReference type="OrthoDB" id="7847071at2"/>
<name>A0A2T4JJN6_9RHOB</name>
<evidence type="ECO:0000256" key="1">
    <source>
        <dbReference type="SAM" id="Phobius"/>
    </source>
</evidence>
<keyword evidence="1" id="KW-1133">Transmembrane helix</keyword>
<sequence>MTLTQILSQFFDLRSFSSLWYWLSLAAIWSMAAHWGLGVPYDQVRRAGRRGGAVAEDLHELVRLNVARILWLVGGHEVALTALGSFMLSSLVVIGFGFGIEFFQAVALILVPLSVVGALSLVRARQIAALIAAGRSSPDEVIRQLRRHRLYVRLIGTLALLVTGFWGMLQNIEMSVLN</sequence>
<reference evidence="2 3" key="1">
    <citation type="submission" date="2018-03" db="EMBL/GenBank/DDBJ databases">
        <title>Rhodobacter veldkampii.</title>
        <authorList>
            <person name="Meyer T.E."/>
            <person name="Miller S."/>
            <person name="Lodha T."/>
            <person name="Gandham S."/>
            <person name="Chintalapati S."/>
            <person name="Chintalapati V.R."/>
        </authorList>
    </citation>
    <scope>NUCLEOTIDE SEQUENCE [LARGE SCALE GENOMIC DNA]</scope>
    <source>
        <strain evidence="2 3">DSM 11550</strain>
    </source>
</reference>
<dbReference type="EMBL" id="PZKF01000010">
    <property type="protein sequence ID" value="PTE18119.1"/>
    <property type="molecule type" value="Genomic_DNA"/>
</dbReference>